<dbReference type="EMBL" id="JBHSSF010000005">
    <property type="protein sequence ID" value="MFC6175417.1"/>
    <property type="molecule type" value="Genomic_DNA"/>
</dbReference>
<gene>
    <name evidence="1" type="ORF">ACFQAV_01120</name>
</gene>
<dbReference type="Proteomes" id="UP001596288">
    <property type="component" value="Unassembled WGS sequence"/>
</dbReference>
<sequence length="143" mass="15764">MKSLNKVILFASLLAIGTGITSIPAVTGTVQAASNTSTFKNKTPDGFYYRVGKNELVKASDIKIVTKNDQSDADMIETDTPNDFRLVVTTPKTSVYNLKGKKLTKHLSEGTVYSIGNQDEFTQITYYKSSKDKIVQVNDSTWL</sequence>
<reference evidence="2" key="1">
    <citation type="journal article" date="2019" name="Int. J. Syst. Evol. Microbiol.">
        <title>The Global Catalogue of Microorganisms (GCM) 10K type strain sequencing project: providing services to taxonomists for standard genome sequencing and annotation.</title>
        <authorList>
            <consortium name="The Broad Institute Genomics Platform"/>
            <consortium name="The Broad Institute Genome Sequencing Center for Infectious Disease"/>
            <person name="Wu L."/>
            <person name="Ma J."/>
        </authorList>
    </citation>
    <scope>NUCLEOTIDE SEQUENCE [LARGE SCALE GENOMIC DNA]</scope>
    <source>
        <strain evidence="2">CCM 8927</strain>
    </source>
</reference>
<proteinExistence type="predicted"/>
<accession>A0ABW1RH94</accession>
<evidence type="ECO:0000313" key="2">
    <source>
        <dbReference type="Proteomes" id="UP001596288"/>
    </source>
</evidence>
<dbReference type="RefSeq" id="WP_137610752.1">
    <property type="nucleotide sequence ID" value="NZ_BJDF01000004.1"/>
</dbReference>
<organism evidence="1 2">
    <name type="scientific">Companilactobacillus huachuanensis</name>
    <dbReference type="NCBI Taxonomy" id="2559914"/>
    <lineage>
        <taxon>Bacteria</taxon>
        <taxon>Bacillati</taxon>
        <taxon>Bacillota</taxon>
        <taxon>Bacilli</taxon>
        <taxon>Lactobacillales</taxon>
        <taxon>Lactobacillaceae</taxon>
        <taxon>Companilactobacillus</taxon>
    </lineage>
</organism>
<evidence type="ECO:0008006" key="3">
    <source>
        <dbReference type="Google" id="ProtNLM"/>
    </source>
</evidence>
<protein>
    <recommendedName>
        <fullName evidence="3">Surface layer protein A domain-containing protein</fullName>
    </recommendedName>
</protein>
<comment type="caution">
    <text evidence="1">The sequence shown here is derived from an EMBL/GenBank/DDBJ whole genome shotgun (WGS) entry which is preliminary data.</text>
</comment>
<evidence type="ECO:0000313" key="1">
    <source>
        <dbReference type="EMBL" id="MFC6175417.1"/>
    </source>
</evidence>
<keyword evidence="2" id="KW-1185">Reference proteome</keyword>
<name>A0ABW1RH94_9LACO</name>